<dbReference type="EMBL" id="JAULSO010000002">
    <property type="protein sequence ID" value="KAK3690515.1"/>
    <property type="molecule type" value="Genomic_DNA"/>
</dbReference>
<keyword evidence="1" id="KW-1133">Transmembrane helix</keyword>
<reference evidence="2" key="1">
    <citation type="journal article" date="2023" name="Mol. Phylogenet. Evol.">
        <title>Genome-scale phylogeny and comparative genomics of the fungal order Sordariales.</title>
        <authorList>
            <person name="Hensen N."/>
            <person name="Bonometti L."/>
            <person name="Westerberg I."/>
            <person name="Brannstrom I.O."/>
            <person name="Guillou S."/>
            <person name="Cros-Aarteil S."/>
            <person name="Calhoun S."/>
            <person name="Haridas S."/>
            <person name="Kuo A."/>
            <person name="Mondo S."/>
            <person name="Pangilinan J."/>
            <person name="Riley R."/>
            <person name="LaButti K."/>
            <person name="Andreopoulos B."/>
            <person name="Lipzen A."/>
            <person name="Chen C."/>
            <person name="Yan M."/>
            <person name="Daum C."/>
            <person name="Ng V."/>
            <person name="Clum A."/>
            <person name="Steindorff A."/>
            <person name="Ohm R.A."/>
            <person name="Martin F."/>
            <person name="Silar P."/>
            <person name="Natvig D.O."/>
            <person name="Lalanne C."/>
            <person name="Gautier V."/>
            <person name="Ament-Velasquez S.L."/>
            <person name="Kruys A."/>
            <person name="Hutchinson M.I."/>
            <person name="Powell A.J."/>
            <person name="Barry K."/>
            <person name="Miller A.N."/>
            <person name="Grigoriev I.V."/>
            <person name="Debuchy R."/>
            <person name="Gladieux P."/>
            <person name="Hiltunen Thoren M."/>
            <person name="Johannesson H."/>
        </authorList>
    </citation>
    <scope>NUCLEOTIDE SEQUENCE</scope>
    <source>
        <strain evidence="2">CBS 314.62</strain>
    </source>
</reference>
<evidence type="ECO:0000313" key="3">
    <source>
        <dbReference type="Proteomes" id="UP001270362"/>
    </source>
</evidence>
<keyword evidence="3" id="KW-1185">Reference proteome</keyword>
<keyword evidence="1" id="KW-0472">Membrane</keyword>
<evidence type="ECO:0000313" key="2">
    <source>
        <dbReference type="EMBL" id="KAK3690515.1"/>
    </source>
</evidence>
<sequence length="697" mass="76966">MAVDESGTLQEKQKRVFSKRIAPAMVQFAVFQLPSIAATVVLFGLYFMEFTWNPSTGQLNALLFAAKVHESLIIASLFNILHYHIRRGLLSADGVPFGYLTSSFQLNSPFYLLSSSFLAPLIKSRPASWSSAGLGILLVVTFVLAALAGASSGVAILPRQTWRPLSVAADMGLNSGSFQAFVVSPARDLYPSFVDLSTVPDACTPRLALDNASKDGCPFIHYQNPESTAYAWLKDIKTLPRTTNLAISYPELKSIAYLGTTNPRLDPGKIAPVAVATCPSARITGMLSEQAADWARFPQSYNPGRLFATVSDQGGARAPLKQPRVAIQCADIKGDNQNSSFPDLYSWSFDPGVYPKFILSMKKSFIDDAAASGKRFGFIDVQDQLPESIKASTAFWVNPYRVGICLIDARWVESNVWINPSETANVPQHTVPVDDAIGGQYQHDFDELITLDLSWLGILNASLQQSNNAGAYNYYNYNASNATHVFDFLAGHFHADGDLENRSDQANRDFQGQLAGALAVYLTDALSLVPFRYHAWSLESTQPHGPWRLTSNDENYSAYTSNRGYEYDHARVEVWHYHNTYAYTFGETTLILVWVVLLAHVLLVVVHWFTILINEEWSSGAWSQLGELMSLSMNSSPTQLLKNTGAGTGSWHTWRLKVFVREVESDGKVELVLVDTSDSDALKEVLGEKPKADRVYG</sequence>
<organism evidence="2 3">
    <name type="scientific">Podospora appendiculata</name>
    <dbReference type="NCBI Taxonomy" id="314037"/>
    <lineage>
        <taxon>Eukaryota</taxon>
        <taxon>Fungi</taxon>
        <taxon>Dikarya</taxon>
        <taxon>Ascomycota</taxon>
        <taxon>Pezizomycotina</taxon>
        <taxon>Sordariomycetes</taxon>
        <taxon>Sordariomycetidae</taxon>
        <taxon>Sordariales</taxon>
        <taxon>Podosporaceae</taxon>
        <taxon>Podospora</taxon>
    </lineage>
</organism>
<dbReference type="Proteomes" id="UP001270362">
    <property type="component" value="Unassembled WGS sequence"/>
</dbReference>
<name>A0AAE0XD37_9PEZI</name>
<feature type="transmembrane region" description="Helical" evidence="1">
    <location>
        <begin position="59"/>
        <end position="81"/>
    </location>
</feature>
<protein>
    <submittedName>
        <fullName evidence="2">Uncharacterized protein</fullName>
    </submittedName>
</protein>
<feature type="transmembrane region" description="Helical" evidence="1">
    <location>
        <begin position="132"/>
        <end position="157"/>
    </location>
</feature>
<comment type="caution">
    <text evidence="2">The sequence shown here is derived from an EMBL/GenBank/DDBJ whole genome shotgun (WGS) entry which is preliminary data.</text>
</comment>
<accession>A0AAE0XD37</accession>
<feature type="transmembrane region" description="Helical" evidence="1">
    <location>
        <begin position="591"/>
        <end position="613"/>
    </location>
</feature>
<evidence type="ECO:0000256" key="1">
    <source>
        <dbReference type="SAM" id="Phobius"/>
    </source>
</evidence>
<gene>
    <name evidence="2" type="ORF">B0T22DRAFT_481689</name>
</gene>
<dbReference type="AlphaFoldDB" id="A0AAE0XD37"/>
<feature type="transmembrane region" description="Helical" evidence="1">
    <location>
        <begin position="21"/>
        <end position="47"/>
    </location>
</feature>
<keyword evidence="1" id="KW-0812">Transmembrane</keyword>
<proteinExistence type="predicted"/>
<reference evidence="2" key="2">
    <citation type="submission" date="2023-06" db="EMBL/GenBank/DDBJ databases">
        <authorList>
            <consortium name="Lawrence Berkeley National Laboratory"/>
            <person name="Haridas S."/>
            <person name="Hensen N."/>
            <person name="Bonometti L."/>
            <person name="Westerberg I."/>
            <person name="Brannstrom I.O."/>
            <person name="Guillou S."/>
            <person name="Cros-Aarteil S."/>
            <person name="Calhoun S."/>
            <person name="Kuo A."/>
            <person name="Mondo S."/>
            <person name="Pangilinan J."/>
            <person name="Riley R."/>
            <person name="Labutti K."/>
            <person name="Andreopoulos B."/>
            <person name="Lipzen A."/>
            <person name="Chen C."/>
            <person name="Yanf M."/>
            <person name="Daum C."/>
            <person name="Ng V."/>
            <person name="Clum A."/>
            <person name="Steindorff A."/>
            <person name="Ohm R."/>
            <person name="Martin F."/>
            <person name="Silar P."/>
            <person name="Natvig D."/>
            <person name="Lalanne C."/>
            <person name="Gautier V."/>
            <person name="Ament-Velasquez S.L."/>
            <person name="Kruys A."/>
            <person name="Hutchinson M.I."/>
            <person name="Powell A.J."/>
            <person name="Barry K."/>
            <person name="Miller A.N."/>
            <person name="Grigoriev I.V."/>
            <person name="Debuchy R."/>
            <person name="Gladieux P."/>
            <person name="Thoren M.H."/>
            <person name="Johannesson H."/>
        </authorList>
    </citation>
    <scope>NUCLEOTIDE SEQUENCE</scope>
    <source>
        <strain evidence="2">CBS 314.62</strain>
    </source>
</reference>